<reference key="1">
    <citation type="journal article" date="2007" name="Nature">
        <title>The medaka draft genome and insights into vertebrate genome evolution.</title>
        <authorList>
            <person name="Kasahara M."/>
            <person name="Naruse K."/>
            <person name="Sasaki S."/>
            <person name="Nakatani Y."/>
            <person name="Qu W."/>
            <person name="Ahsan B."/>
            <person name="Yamada T."/>
            <person name="Nagayasu Y."/>
            <person name="Doi K."/>
            <person name="Kasai Y."/>
            <person name="Jindo T."/>
            <person name="Kobayashi D."/>
            <person name="Shimada A."/>
            <person name="Toyoda A."/>
            <person name="Kuroki Y."/>
            <person name="Fujiyama A."/>
            <person name="Sasaki T."/>
            <person name="Shimizu A."/>
            <person name="Asakawa S."/>
            <person name="Shimizu N."/>
            <person name="Hashimoto S."/>
            <person name="Yang J."/>
            <person name="Lee Y."/>
            <person name="Matsushima K."/>
            <person name="Sugano S."/>
            <person name="Sakaizumi M."/>
            <person name="Narita T."/>
            <person name="Ohishi K."/>
            <person name="Haga S."/>
            <person name="Ohta F."/>
            <person name="Nomoto H."/>
            <person name="Nogata K."/>
            <person name="Morishita T."/>
            <person name="Endo T."/>
            <person name="Shin-I T."/>
            <person name="Takeda H."/>
            <person name="Morishita S."/>
            <person name="Kohara Y."/>
        </authorList>
    </citation>
    <scope>NUCLEOTIDE SEQUENCE [LARGE SCALE GENOMIC DNA]</scope>
    <source>
        <strain>Hd-rR</strain>
    </source>
</reference>
<reference evidence="7 8" key="2">
    <citation type="submission" date="2017-04" db="EMBL/GenBank/DDBJ databases">
        <title>CpG methylation of centromeres and impact of large insertions on vertebrate speciation.</title>
        <authorList>
            <person name="Ichikawa K."/>
            <person name="Yoshimura J."/>
            <person name="Morishita S."/>
        </authorList>
    </citation>
    <scope>NUCLEOTIDE SEQUENCE</scope>
    <source>
        <strain evidence="7 8">HNI</strain>
    </source>
</reference>
<name>A0A3P9MDJ7_ORYLA</name>
<dbReference type="AlphaFoldDB" id="A0A3P9MDJ7"/>
<evidence type="ECO:0000313" key="7">
    <source>
        <dbReference type="Ensembl" id="ENSORLP00020031081.1"/>
    </source>
</evidence>
<keyword evidence="3" id="KW-0862">Zinc</keyword>
<feature type="region of interest" description="Disordered" evidence="5">
    <location>
        <begin position="91"/>
        <end position="111"/>
    </location>
</feature>
<feature type="region of interest" description="Disordered" evidence="5">
    <location>
        <begin position="228"/>
        <end position="264"/>
    </location>
</feature>
<dbReference type="PANTHER" id="PTHR15727">
    <property type="entry name" value="RING FINGER PROTEIN 214"/>
    <property type="match status" value="1"/>
</dbReference>
<feature type="domain" description="RING-type" evidence="6">
    <location>
        <begin position="588"/>
        <end position="629"/>
    </location>
</feature>
<dbReference type="InterPro" id="IPR001841">
    <property type="entry name" value="Znf_RING"/>
</dbReference>
<dbReference type="Pfam" id="PF13639">
    <property type="entry name" value="zf-RING_2"/>
    <property type="match status" value="1"/>
</dbReference>
<reference evidence="7" key="4">
    <citation type="submission" date="2025-09" db="UniProtKB">
        <authorList>
            <consortium name="Ensembl"/>
        </authorList>
    </citation>
    <scope>IDENTIFICATION</scope>
    <source>
        <strain evidence="7">HNI</strain>
    </source>
</reference>
<dbReference type="PROSITE" id="PS50089">
    <property type="entry name" value="ZF_RING_2"/>
    <property type="match status" value="1"/>
</dbReference>
<feature type="region of interest" description="Disordered" evidence="5">
    <location>
        <begin position="415"/>
        <end position="469"/>
    </location>
</feature>
<dbReference type="Ensembl" id="ENSORLT00020022780.1">
    <property type="protein sequence ID" value="ENSORLP00020031081.1"/>
    <property type="gene ID" value="ENSORLG00020015910.1"/>
</dbReference>
<evidence type="ECO:0000256" key="1">
    <source>
        <dbReference type="ARBA" id="ARBA00022723"/>
    </source>
</evidence>
<feature type="compositionally biased region" description="Pro residues" evidence="5">
    <location>
        <begin position="416"/>
        <end position="431"/>
    </location>
</feature>
<dbReference type="Proteomes" id="UP000265180">
    <property type="component" value="Chromosome 9"/>
</dbReference>
<evidence type="ECO:0000256" key="2">
    <source>
        <dbReference type="ARBA" id="ARBA00022771"/>
    </source>
</evidence>
<feature type="compositionally biased region" description="Basic and acidic residues" evidence="5">
    <location>
        <begin position="236"/>
        <end position="264"/>
    </location>
</feature>
<keyword evidence="2 4" id="KW-0863">Zinc-finger</keyword>
<dbReference type="PANTHER" id="PTHR15727:SF3">
    <property type="entry name" value="RING FINGER PROTEIN 214"/>
    <property type="match status" value="1"/>
</dbReference>
<feature type="compositionally biased region" description="Basic and acidic residues" evidence="5">
    <location>
        <begin position="102"/>
        <end position="111"/>
    </location>
</feature>
<dbReference type="SUPFAM" id="SSF57850">
    <property type="entry name" value="RING/U-box"/>
    <property type="match status" value="1"/>
</dbReference>
<reference evidence="7" key="3">
    <citation type="submission" date="2025-08" db="UniProtKB">
        <authorList>
            <consortium name="Ensembl"/>
        </authorList>
    </citation>
    <scope>IDENTIFICATION</scope>
    <source>
        <strain evidence="7">HNI</strain>
    </source>
</reference>
<protein>
    <recommendedName>
        <fullName evidence="6">RING-type domain-containing protein</fullName>
    </recommendedName>
</protein>
<proteinExistence type="predicted"/>
<dbReference type="InterPro" id="IPR056870">
    <property type="entry name" value="TTC3/DZIP3/RBM44-like_helical"/>
</dbReference>
<sequence>MNDRNSSGPLRPPADRWQQCSRFQSKLQGTYGQETGSLCRRTFPCLAAEKLKRFRQKLSCNITRGALTITNTSFVVEACVEFRQRARMEANEATEEEVQVQRTDDHVGNESKTERDLILELDRELSRLTLGGLKQKARAVQTELPASEFGVGTDPDWESRVGAVFERSAQLEDEYEQLMKKQTEEEEAEERHRQHLQKKMEGAAQQHQALLEKLESLRVKLQLNNPKATRKSFLTKKQEMMSEKAKAQEERDRSAKEQQESDRKLAALADEQREEQRRWQEELEELRKEMERVRKEAEEAQLQVLKDEVSVVEKQRDVALTRIEEWLKEVKQYLSVLRAEFPEKFPQELVRWEKKEVLVQKNKADLQSRFQELLQQLQQGRELESLPQINMPNLPQVPMAELRFHQIVQKLLRPQLAPPPKPASSPLPPQAPHHYYQPRPRHPQPPQYQAPPSPRFFQPPGYPPFGEHGAPFMVPRPPILYPAPQVQTLHSLAPSPPPPAGAPPAASGPAGKLDKLLEKLGGRFPQCSRAQLTSLLQQVKSARGTLAGMSHDELMEQVGQRLVRGERTAPGPIQRPTPSLQRAPRKLCLMCQNHVEPESRHPLSCSHTIHRDCIQMWLRSSKNNSCPFCPAK</sequence>
<feature type="region of interest" description="Disordered" evidence="5">
    <location>
        <begin position="489"/>
        <end position="512"/>
    </location>
</feature>
<evidence type="ECO:0000313" key="8">
    <source>
        <dbReference type="Proteomes" id="UP000265180"/>
    </source>
</evidence>
<dbReference type="InterPro" id="IPR013083">
    <property type="entry name" value="Znf_RING/FYVE/PHD"/>
</dbReference>
<feature type="region of interest" description="Disordered" evidence="5">
    <location>
        <begin position="176"/>
        <end position="202"/>
    </location>
</feature>
<evidence type="ECO:0000256" key="5">
    <source>
        <dbReference type="SAM" id="MobiDB-lite"/>
    </source>
</evidence>
<dbReference type="Gene3D" id="3.30.40.10">
    <property type="entry name" value="Zinc/RING finger domain, C3HC4 (zinc finger)"/>
    <property type="match status" value="1"/>
</dbReference>
<organism evidence="7 8">
    <name type="scientific">Oryzias latipes</name>
    <name type="common">Japanese rice fish</name>
    <name type="synonym">Japanese killifish</name>
    <dbReference type="NCBI Taxonomy" id="8090"/>
    <lineage>
        <taxon>Eukaryota</taxon>
        <taxon>Metazoa</taxon>
        <taxon>Chordata</taxon>
        <taxon>Craniata</taxon>
        <taxon>Vertebrata</taxon>
        <taxon>Euteleostomi</taxon>
        <taxon>Actinopterygii</taxon>
        <taxon>Neopterygii</taxon>
        <taxon>Teleostei</taxon>
        <taxon>Neoteleostei</taxon>
        <taxon>Acanthomorphata</taxon>
        <taxon>Ovalentaria</taxon>
        <taxon>Atherinomorphae</taxon>
        <taxon>Beloniformes</taxon>
        <taxon>Adrianichthyidae</taxon>
        <taxon>Oryziinae</taxon>
        <taxon>Oryzias</taxon>
    </lineage>
</organism>
<evidence type="ECO:0000256" key="4">
    <source>
        <dbReference type="PROSITE-ProRule" id="PRU00175"/>
    </source>
</evidence>
<dbReference type="Pfam" id="PF24905">
    <property type="entry name" value="TTC3_9th"/>
    <property type="match status" value="1"/>
</dbReference>
<dbReference type="CDD" id="cd16477">
    <property type="entry name" value="RING-H2_RNF214"/>
    <property type="match status" value="1"/>
</dbReference>
<accession>A0A3P9MDJ7</accession>
<evidence type="ECO:0000256" key="3">
    <source>
        <dbReference type="ARBA" id="ARBA00022833"/>
    </source>
</evidence>
<feature type="compositionally biased region" description="Pro residues" evidence="5">
    <location>
        <begin position="443"/>
        <end position="454"/>
    </location>
</feature>
<evidence type="ECO:0000259" key="6">
    <source>
        <dbReference type="PROSITE" id="PS50089"/>
    </source>
</evidence>
<dbReference type="GO" id="GO:0008270">
    <property type="term" value="F:zinc ion binding"/>
    <property type="evidence" value="ECO:0007669"/>
    <property type="project" value="UniProtKB-KW"/>
</dbReference>
<keyword evidence="1" id="KW-0479">Metal-binding</keyword>